<dbReference type="PANTHER" id="PTHR46621">
    <property type="entry name" value="SNRNA-ACTIVATING PROTEIN COMPLEX SUBUNIT 4"/>
    <property type="match status" value="1"/>
</dbReference>
<evidence type="ECO:0000256" key="5">
    <source>
        <dbReference type="SAM" id="MobiDB-lite"/>
    </source>
</evidence>
<protein>
    <submittedName>
        <fullName evidence="7">Myb-like DNA-binding domain-containing protein</fullName>
    </submittedName>
    <submittedName>
        <fullName evidence="8">Myb-like_DNA-binding domain-containing protein</fullName>
    </submittedName>
</protein>
<dbReference type="InterPro" id="IPR001005">
    <property type="entry name" value="SANT/Myb"/>
</dbReference>
<feature type="region of interest" description="Disordered" evidence="5">
    <location>
        <begin position="108"/>
        <end position="127"/>
    </location>
</feature>
<feature type="domain" description="Myb-like" evidence="6">
    <location>
        <begin position="1"/>
        <end position="42"/>
    </location>
</feature>
<evidence type="ECO:0000256" key="4">
    <source>
        <dbReference type="ARBA" id="ARBA00023242"/>
    </source>
</evidence>
<dbReference type="GO" id="GO:0042796">
    <property type="term" value="P:snRNA transcription by RNA polymerase III"/>
    <property type="evidence" value="ECO:0007669"/>
    <property type="project" value="TreeGrafter"/>
</dbReference>
<evidence type="ECO:0000313" key="7">
    <source>
        <dbReference type="EMBL" id="CAI9930417.1"/>
    </source>
</evidence>
<keyword evidence="1" id="KW-0805">Transcription regulation</keyword>
<evidence type="ECO:0000313" key="8">
    <source>
        <dbReference type="EMBL" id="CAL5974116.1"/>
    </source>
</evidence>
<evidence type="ECO:0000256" key="3">
    <source>
        <dbReference type="ARBA" id="ARBA00023163"/>
    </source>
</evidence>
<dbReference type="PROSITE" id="PS50090">
    <property type="entry name" value="MYB_LIKE"/>
    <property type="match status" value="2"/>
</dbReference>
<keyword evidence="3" id="KW-0804">Transcription</keyword>
<dbReference type="SMART" id="SM00717">
    <property type="entry name" value="SANT"/>
    <property type="match status" value="2"/>
</dbReference>
<dbReference type="Pfam" id="PF13921">
    <property type="entry name" value="Myb_DNA-bind_6"/>
    <property type="match status" value="1"/>
</dbReference>
<keyword evidence="9" id="KW-1185">Reference proteome</keyword>
<dbReference type="GO" id="GO:0000978">
    <property type="term" value="F:RNA polymerase II cis-regulatory region sequence-specific DNA binding"/>
    <property type="evidence" value="ECO:0007669"/>
    <property type="project" value="TreeGrafter"/>
</dbReference>
<feature type="compositionally biased region" description="Polar residues" evidence="5">
    <location>
        <begin position="114"/>
        <end position="123"/>
    </location>
</feature>
<dbReference type="PANTHER" id="PTHR46621:SF1">
    <property type="entry name" value="SNRNA-ACTIVATING PROTEIN COMPLEX SUBUNIT 4"/>
    <property type="match status" value="1"/>
</dbReference>
<dbReference type="CDD" id="cd00167">
    <property type="entry name" value="SANT"/>
    <property type="match status" value="2"/>
</dbReference>
<evidence type="ECO:0000313" key="9">
    <source>
        <dbReference type="Proteomes" id="UP001642409"/>
    </source>
</evidence>
<dbReference type="GO" id="GO:0042795">
    <property type="term" value="P:snRNA transcription by RNA polymerase II"/>
    <property type="evidence" value="ECO:0007669"/>
    <property type="project" value="TreeGrafter"/>
</dbReference>
<feature type="domain" description="Myb-like" evidence="6">
    <location>
        <begin position="54"/>
        <end position="105"/>
    </location>
</feature>
<dbReference type="Gene3D" id="1.10.10.60">
    <property type="entry name" value="Homeodomain-like"/>
    <property type="match status" value="2"/>
</dbReference>
<dbReference type="EMBL" id="CAXDID020000005">
    <property type="protein sequence ID" value="CAL5974116.1"/>
    <property type="molecule type" value="Genomic_DNA"/>
</dbReference>
<dbReference type="AlphaFoldDB" id="A0AA86TX87"/>
<dbReference type="InterPro" id="IPR009057">
    <property type="entry name" value="Homeodomain-like_sf"/>
</dbReference>
<reference evidence="7" key="1">
    <citation type="submission" date="2023-06" db="EMBL/GenBank/DDBJ databases">
        <authorList>
            <person name="Kurt Z."/>
        </authorList>
    </citation>
    <scope>NUCLEOTIDE SEQUENCE</scope>
</reference>
<dbReference type="GO" id="GO:0001006">
    <property type="term" value="F:RNA polymerase III type 3 promoter sequence-specific DNA binding"/>
    <property type="evidence" value="ECO:0007669"/>
    <property type="project" value="TreeGrafter"/>
</dbReference>
<dbReference type="Pfam" id="PF00249">
    <property type="entry name" value="Myb_DNA-binding"/>
    <property type="match status" value="1"/>
</dbReference>
<keyword evidence="4" id="KW-0539">Nucleus</keyword>
<dbReference type="SUPFAM" id="SSF46689">
    <property type="entry name" value="Homeodomain-like"/>
    <property type="match status" value="2"/>
</dbReference>
<accession>A0AA86TX87</accession>
<evidence type="ECO:0000259" key="6">
    <source>
        <dbReference type="PROSITE" id="PS50090"/>
    </source>
</evidence>
<comment type="caution">
    <text evidence="7">The sequence shown here is derived from an EMBL/GenBank/DDBJ whole genome shotgun (WGS) entry which is preliminary data.</text>
</comment>
<dbReference type="InterPro" id="IPR051575">
    <property type="entry name" value="Myb-like_DNA-bd"/>
</dbReference>
<evidence type="ECO:0000256" key="1">
    <source>
        <dbReference type="ARBA" id="ARBA00023015"/>
    </source>
</evidence>
<reference evidence="8 9" key="2">
    <citation type="submission" date="2024-07" db="EMBL/GenBank/DDBJ databases">
        <authorList>
            <person name="Akdeniz Z."/>
        </authorList>
    </citation>
    <scope>NUCLEOTIDE SEQUENCE [LARGE SCALE GENOMIC DNA]</scope>
</reference>
<name>A0AA86TX87_9EUKA</name>
<organism evidence="7">
    <name type="scientific">Hexamita inflata</name>
    <dbReference type="NCBI Taxonomy" id="28002"/>
    <lineage>
        <taxon>Eukaryota</taxon>
        <taxon>Metamonada</taxon>
        <taxon>Diplomonadida</taxon>
        <taxon>Hexamitidae</taxon>
        <taxon>Hexamitinae</taxon>
        <taxon>Hexamita</taxon>
    </lineage>
</organism>
<proteinExistence type="predicted"/>
<dbReference type="EMBL" id="CATOUU010000464">
    <property type="protein sequence ID" value="CAI9930417.1"/>
    <property type="molecule type" value="Genomic_DNA"/>
</dbReference>
<sequence>MKPQKWTVEDKKTLSDLVQMSSKKPDWTEIATYFTNRTPKQCYDCFTLLNKSSGLERNYTKWTDDEENRLIAFIENKGINWAKLQKEQFPNRSISQLKNKYRITTKKYIKPSETDNGTQQDSQKSNEEIVNQLKKML</sequence>
<evidence type="ECO:0000256" key="2">
    <source>
        <dbReference type="ARBA" id="ARBA00023125"/>
    </source>
</evidence>
<dbReference type="Proteomes" id="UP001642409">
    <property type="component" value="Unassembled WGS sequence"/>
</dbReference>
<gene>
    <name evidence="7" type="ORF">HINF_LOCUS18062</name>
    <name evidence="8" type="ORF">HINF_LOCUS2692</name>
</gene>
<keyword evidence="2 7" id="KW-0238">DNA-binding</keyword>
<dbReference type="GO" id="GO:0019185">
    <property type="term" value="C:snRNA-activating protein complex"/>
    <property type="evidence" value="ECO:0007669"/>
    <property type="project" value="TreeGrafter"/>
</dbReference>